<dbReference type="CDD" id="cd09294">
    <property type="entry name" value="SmpB"/>
    <property type="match status" value="1"/>
</dbReference>
<evidence type="ECO:0000256" key="3">
    <source>
        <dbReference type="HAMAP-Rule" id="MF_00023"/>
    </source>
</evidence>
<protein>
    <recommendedName>
        <fullName evidence="3">SsrA-binding protein</fullName>
    </recommendedName>
    <alternativeName>
        <fullName evidence="3">Small protein B</fullName>
    </alternativeName>
</protein>
<dbReference type="PROSITE" id="PS01317">
    <property type="entry name" value="SSRP"/>
    <property type="match status" value="1"/>
</dbReference>
<dbReference type="GO" id="GO:0005829">
    <property type="term" value="C:cytosol"/>
    <property type="evidence" value="ECO:0007669"/>
    <property type="project" value="TreeGrafter"/>
</dbReference>
<dbReference type="GO" id="GO:0070930">
    <property type="term" value="P:trans-translation-dependent protein tagging"/>
    <property type="evidence" value="ECO:0007669"/>
    <property type="project" value="TreeGrafter"/>
</dbReference>
<gene>
    <name evidence="3 4" type="primary">smpB</name>
    <name evidence="4" type="ORF">G7077_13725</name>
</gene>
<dbReference type="RefSeq" id="WP_166412197.1">
    <property type="nucleotide sequence ID" value="NZ_CP049869.1"/>
</dbReference>
<dbReference type="PANTHER" id="PTHR30308:SF2">
    <property type="entry name" value="SSRA-BINDING PROTEIN"/>
    <property type="match status" value="1"/>
</dbReference>
<dbReference type="Proteomes" id="UP000503222">
    <property type="component" value="Chromosome"/>
</dbReference>
<dbReference type="SUPFAM" id="SSF74982">
    <property type="entry name" value="Small protein B (SmpB)"/>
    <property type="match status" value="1"/>
</dbReference>
<dbReference type="Gene3D" id="2.40.280.10">
    <property type="match status" value="1"/>
</dbReference>
<comment type="function">
    <text evidence="3">Required for rescue of stalled ribosomes mediated by trans-translation. Binds to transfer-messenger RNA (tmRNA), required for stable association of tmRNA with ribosomes. tmRNA and SmpB together mimic tRNA shape, replacing the anticodon stem-loop with SmpB. tmRNA is encoded by the ssrA gene; the 2 termini fold to resemble tRNA(Ala) and it encodes a 'tag peptide', a short internal open reading frame. During trans-translation Ala-aminoacylated tmRNA acts like a tRNA, entering the A-site of stalled ribosomes, displacing the stalled mRNA. The ribosome then switches to translate the ORF on the tmRNA; the nascent peptide is terminated with the 'tag peptide' encoded by the tmRNA and targeted for degradation. The ribosome is freed to recommence translation, which seems to be the essential function of trans-translation.</text>
</comment>
<dbReference type="AlphaFoldDB" id="A0A6G7YSV2"/>
<keyword evidence="5" id="KW-1185">Reference proteome</keyword>
<accession>A0A6G7YSV2</accession>
<dbReference type="InterPro" id="IPR023620">
    <property type="entry name" value="SmpB"/>
</dbReference>
<comment type="subcellular location">
    <subcellularLocation>
        <location evidence="3">Cytoplasm</location>
    </subcellularLocation>
    <text evidence="3">The tmRNA-SmpB complex associates with stalled 70S ribosomes.</text>
</comment>
<evidence type="ECO:0000256" key="1">
    <source>
        <dbReference type="ARBA" id="ARBA00022490"/>
    </source>
</evidence>
<proteinExistence type="inferred from homology"/>
<dbReference type="PANTHER" id="PTHR30308">
    <property type="entry name" value="TMRNA-BINDING COMPONENT OF TRANS-TRANSLATION TAGGING COMPLEX"/>
    <property type="match status" value="1"/>
</dbReference>
<dbReference type="InterPro" id="IPR000037">
    <property type="entry name" value="SsrA-bd_prot"/>
</dbReference>
<dbReference type="NCBIfam" id="TIGR00086">
    <property type="entry name" value="smpB"/>
    <property type="match status" value="1"/>
</dbReference>
<dbReference type="GO" id="GO:0003723">
    <property type="term" value="F:RNA binding"/>
    <property type="evidence" value="ECO:0007669"/>
    <property type="project" value="UniProtKB-UniRule"/>
</dbReference>
<dbReference type="NCBIfam" id="NF003843">
    <property type="entry name" value="PRK05422.1"/>
    <property type="match status" value="1"/>
</dbReference>
<keyword evidence="2 3" id="KW-0694">RNA-binding</keyword>
<dbReference type="Pfam" id="PF01668">
    <property type="entry name" value="SmpB"/>
    <property type="match status" value="1"/>
</dbReference>
<evidence type="ECO:0000313" key="5">
    <source>
        <dbReference type="Proteomes" id="UP000503222"/>
    </source>
</evidence>
<dbReference type="GO" id="GO:0070929">
    <property type="term" value="P:trans-translation"/>
    <property type="evidence" value="ECO:0007669"/>
    <property type="project" value="UniProtKB-UniRule"/>
</dbReference>
<keyword evidence="1 3" id="KW-0963">Cytoplasm</keyword>
<sequence>MAKEPQQPFDKVKVVAENRRARYDYFVEERFEAGIELQGTEVKSLRTGEGSIAESYATVDGDQVFLINASIPQYKSGSWMNHEPRRPRRLLMKRREINKLTGAIQRQGLTVVPLSVYFNTSGKAKIELALARGKKAHDKRETIKERDWKREQGRLLRDNR</sequence>
<dbReference type="KEGG" id="spii:G7077_13725"/>
<dbReference type="EMBL" id="CP049869">
    <property type="protein sequence ID" value="QIK79812.1"/>
    <property type="molecule type" value="Genomic_DNA"/>
</dbReference>
<dbReference type="InterPro" id="IPR020081">
    <property type="entry name" value="SsrA-bd_prot_CS"/>
</dbReference>
<evidence type="ECO:0000313" key="4">
    <source>
        <dbReference type="EMBL" id="QIK79812.1"/>
    </source>
</evidence>
<organism evidence="4 5">
    <name type="scientific">Sphingomonas piscis</name>
    <dbReference type="NCBI Taxonomy" id="2714943"/>
    <lineage>
        <taxon>Bacteria</taxon>
        <taxon>Pseudomonadati</taxon>
        <taxon>Pseudomonadota</taxon>
        <taxon>Alphaproteobacteria</taxon>
        <taxon>Sphingomonadales</taxon>
        <taxon>Sphingomonadaceae</taxon>
        <taxon>Sphingomonas</taxon>
    </lineage>
</organism>
<name>A0A6G7YSV2_9SPHN</name>
<reference evidence="4 5" key="1">
    <citation type="submission" date="2020-03" db="EMBL/GenBank/DDBJ databases">
        <title>Sphingomonas sp. nov., isolated from fish.</title>
        <authorList>
            <person name="Hyun D.-W."/>
            <person name="Bae J.-W."/>
        </authorList>
    </citation>
    <scope>NUCLEOTIDE SEQUENCE [LARGE SCALE GENOMIC DNA]</scope>
    <source>
        <strain evidence="4 5">HDW15B</strain>
    </source>
</reference>
<evidence type="ECO:0000256" key="2">
    <source>
        <dbReference type="ARBA" id="ARBA00022884"/>
    </source>
</evidence>
<dbReference type="HAMAP" id="MF_00023">
    <property type="entry name" value="SmpB"/>
    <property type="match status" value="1"/>
</dbReference>
<comment type="similarity">
    <text evidence="3">Belongs to the SmpB family.</text>
</comment>